<keyword evidence="3" id="KW-0206">Cytoskeleton</keyword>
<keyword evidence="2" id="KW-0963">Cytoplasm</keyword>
<evidence type="ECO:0000313" key="5">
    <source>
        <dbReference type="EMBL" id="RIA95882.1"/>
    </source>
</evidence>
<dbReference type="EMBL" id="QKYT01000053">
    <property type="protein sequence ID" value="RIA95882.1"/>
    <property type="molecule type" value="Genomic_DNA"/>
</dbReference>
<name>A0A397TD79_9GLOM</name>
<keyword evidence="6" id="KW-1185">Reference proteome</keyword>
<gene>
    <name evidence="5" type="ORF">C1645_438709</name>
</gene>
<dbReference type="OrthoDB" id="2396286at2759"/>
<dbReference type="PANTHER" id="PTHR20544">
    <property type="entry name" value="CENTROSOMAL PROTEIN CEP135"/>
    <property type="match status" value="1"/>
</dbReference>
<comment type="subcellular location">
    <subcellularLocation>
        <location evidence="1">Cytoplasm</location>
        <location evidence="1">Cytoskeleton</location>
        <location evidence="1">Microtubule organizing center</location>
        <location evidence="1">Centrosome</location>
        <location evidence="1">Centriole</location>
    </subcellularLocation>
</comment>
<accession>A0A397TD79</accession>
<comment type="caution">
    <text evidence="5">The sequence shown here is derived from an EMBL/GenBank/DDBJ whole genome shotgun (WGS) entry which is preliminary data.</text>
</comment>
<dbReference type="PANTHER" id="PTHR20544:SF2">
    <property type="entry name" value="TESTIS SPECIFIC 10"/>
    <property type="match status" value="1"/>
</dbReference>
<dbReference type="AlphaFoldDB" id="A0A397TD79"/>
<dbReference type="InterPro" id="IPR051877">
    <property type="entry name" value="Centriole_BasalBody_StrucProt"/>
</dbReference>
<protein>
    <submittedName>
        <fullName evidence="5">Uncharacterized protein</fullName>
    </submittedName>
</protein>
<proteinExistence type="inferred from homology"/>
<evidence type="ECO:0000313" key="6">
    <source>
        <dbReference type="Proteomes" id="UP000265703"/>
    </source>
</evidence>
<reference evidence="5 6" key="1">
    <citation type="submission" date="2018-06" db="EMBL/GenBank/DDBJ databases">
        <title>Comparative genomics reveals the genomic features of Rhizophagus irregularis, R. cerebriforme, R. diaphanum and Gigaspora rosea, and their symbiotic lifestyle signature.</title>
        <authorList>
            <person name="Morin E."/>
            <person name="San Clemente H."/>
            <person name="Chen E.C.H."/>
            <person name="De La Providencia I."/>
            <person name="Hainaut M."/>
            <person name="Kuo A."/>
            <person name="Kohler A."/>
            <person name="Murat C."/>
            <person name="Tang N."/>
            <person name="Roy S."/>
            <person name="Loubradou J."/>
            <person name="Henrissat B."/>
            <person name="Grigoriev I.V."/>
            <person name="Corradi N."/>
            <person name="Roux C."/>
            <person name="Martin F.M."/>
        </authorList>
    </citation>
    <scope>NUCLEOTIDE SEQUENCE [LARGE SCALE GENOMIC DNA]</scope>
    <source>
        <strain evidence="5 6">DAOM 227022</strain>
    </source>
</reference>
<dbReference type="GO" id="GO:0005814">
    <property type="term" value="C:centriole"/>
    <property type="evidence" value="ECO:0007669"/>
    <property type="project" value="UniProtKB-SubCell"/>
</dbReference>
<dbReference type="Proteomes" id="UP000265703">
    <property type="component" value="Unassembled WGS sequence"/>
</dbReference>
<organism evidence="5 6">
    <name type="scientific">Glomus cerebriforme</name>
    <dbReference type="NCBI Taxonomy" id="658196"/>
    <lineage>
        <taxon>Eukaryota</taxon>
        <taxon>Fungi</taxon>
        <taxon>Fungi incertae sedis</taxon>
        <taxon>Mucoromycota</taxon>
        <taxon>Glomeromycotina</taxon>
        <taxon>Glomeromycetes</taxon>
        <taxon>Glomerales</taxon>
        <taxon>Glomeraceae</taxon>
        <taxon>Glomus</taxon>
    </lineage>
</organism>
<evidence type="ECO:0000256" key="1">
    <source>
        <dbReference type="ARBA" id="ARBA00004114"/>
    </source>
</evidence>
<sequence length="99" mass="11803">MSQNTNEISSEYNQLQQQLIKLNYHENFTLESIPLIKKLLNDLFTITENYQILQTKSQTIEKEKWETHCQVEPLKRSFIALTKENNQLHIDLINKKQTL</sequence>
<evidence type="ECO:0000256" key="3">
    <source>
        <dbReference type="ARBA" id="ARBA00023212"/>
    </source>
</evidence>
<dbReference type="STRING" id="658196.A0A397TD79"/>
<comment type="similarity">
    <text evidence="4">Belongs to the CEP135/TSGA10 family.</text>
</comment>
<evidence type="ECO:0000256" key="2">
    <source>
        <dbReference type="ARBA" id="ARBA00022490"/>
    </source>
</evidence>
<evidence type="ECO:0000256" key="4">
    <source>
        <dbReference type="ARBA" id="ARBA00038123"/>
    </source>
</evidence>